<reference evidence="9" key="1">
    <citation type="journal article" date="2017" name="Nat. Ecol. Evol.">
        <title>Genome expansion and lineage-specific genetic innovations in the forest pathogenic fungi Armillaria.</title>
        <authorList>
            <person name="Sipos G."/>
            <person name="Prasanna A.N."/>
            <person name="Walter M.C."/>
            <person name="O'Connor E."/>
            <person name="Balint B."/>
            <person name="Krizsan K."/>
            <person name="Kiss B."/>
            <person name="Hess J."/>
            <person name="Varga T."/>
            <person name="Slot J."/>
            <person name="Riley R."/>
            <person name="Boka B."/>
            <person name="Rigling D."/>
            <person name="Barry K."/>
            <person name="Lee J."/>
            <person name="Mihaltcheva S."/>
            <person name="LaButti K."/>
            <person name="Lipzen A."/>
            <person name="Waldron R."/>
            <person name="Moloney N.M."/>
            <person name="Sperisen C."/>
            <person name="Kredics L."/>
            <person name="Vagvoelgyi C."/>
            <person name="Patrignani A."/>
            <person name="Fitzpatrick D."/>
            <person name="Nagy I."/>
            <person name="Doyle S."/>
            <person name="Anderson J.B."/>
            <person name="Grigoriev I.V."/>
            <person name="Gueldener U."/>
            <person name="Muensterkoetter M."/>
            <person name="Nagy L.G."/>
        </authorList>
    </citation>
    <scope>NUCLEOTIDE SEQUENCE [LARGE SCALE GENOMIC DNA]</scope>
    <source>
        <strain evidence="9">C18/9</strain>
    </source>
</reference>
<feature type="active site" description="Charge relay system" evidence="5">
    <location>
        <position position="115"/>
    </location>
</feature>
<dbReference type="OrthoDB" id="6428749at2759"/>
<proteinExistence type="inferred from homology"/>
<feature type="domain" description="Amidase" evidence="7">
    <location>
        <begin position="59"/>
        <end position="543"/>
    </location>
</feature>
<dbReference type="FunFam" id="3.90.1300.10:FF:000003">
    <property type="entry name" value="Amidase signature enzyme"/>
    <property type="match status" value="1"/>
</dbReference>
<feature type="binding site" evidence="6">
    <location>
        <begin position="211"/>
        <end position="214"/>
    </location>
    <ligand>
        <name>substrate</name>
    </ligand>
</feature>
<dbReference type="PROSITE" id="PS00571">
    <property type="entry name" value="AMIDASES"/>
    <property type="match status" value="1"/>
</dbReference>
<dbReference type="STRING" id="47428.A0A284RYI3"/>
<dbReference type="InterPro" id="IPR036928">
    <property type="entry name" value="AS_sf"/>
</dbReference>
<feature type="binding site" evidence="6">
    <location>
        <position position="190"/>
    </location>
    <ligand>
        <name>substrate</name>
    </ligand>
</feature>
<dbReference type="EC" id="3.5.1.4" evidence="3"/>
<evidence type="ECO:0000256" key="4">
    <source>
        <dbReference type="ARBA" id="ARBA00022801"/>
    </source>
</evidence>
<keyword evidence="9" id="KW-1185">Reference proteome</keyword>
<keyword evidence="4" id="KW-0378">Hydrolase</keyword>
<dbReference type="PIRSF" id="PIRSF001221">
    <property type="entry name" value="Amidase_fungi"/>
    <property type="match status" value="1"/>
</dbReference>
<dbReference type="GO" id="GO:0009062">
    <property type="term" value="P:fatty acid catabolic process"/>
    <property type="evidence" value="ECO:0007669"/>
    <property type="project" value="TreeGrafter"/>
</dbReference>
<evidence type="ECO:0000256" key="3">
    <source>
        <dbReference type="ARBA" id="ARBA00012922"/>
    </source>
</evidence>
<dbReference type="EMBL" id="FUEG01000021">
    <property type="protein sequence ID" value="SJL13770.1"/>
    <property type="molecule type" value="Genomic_DNA"/>
</dbReference>
<dbReference type="SUPFAM" id="SSF75304">
    <property type="entry name" value="Amidase signature (AS) enzymes"/>
    <property type="match status" value="1"/>
</dbReference>
<evidence type="ECO:0000259" key="7">
    <source>
        <dbReference type="Pfam" id="PF01425"/>
    </source>
</evidence>
<sequence length="570" mass="62300">MGSSFSSNKAIVHGKRLERSRLLEEASTSGKSSDREKYLQATACGIVSRIESGEWTATEVLEAYIARAVEAQAATNCLTEIMFKDARVQAKDLDAEFAATKKLRGPLHGVPFSVKDFYRVKGYDTTIGFTQWANDPAEENAALVDHIIAAGGIPMVKTNVPQTMLSFECNNPLWGRTTNPYNPGYTCGGSSGGEGAILAMDGSALGIGSDIAGSLRIPTAYCGIYSLMPSFPRVSTFGCRGPDPGFEGLIAINGPMARSVEDLKLFCRTLFGVPDAISLVPPMPYREPDLPEKLKFGFYTSDGFFKASPANKRAILETVAALRKQGHECIEFEPPNVHEALVTFVALSSSDSYRHMLSSLGPDPLDNTLKLVVYGSRVPYPLKALAHFILSKILDDWRAADVIMAAGSKSYSQYSKWIEKRQAYNEMFYMNVWNKYGFDGIIAPVQALPQLLEGGATELSPLVMSTVLYNVVQSSAGCIPVTRVDPEKDMLTDEWTKPSPDKTSILEDQLYRGKKPFYDPVPMKGMPVGIQVVAKKWEEEKVLAMMSVVDKALGEDRGFGPGACRPPEKV</sequence>
<feature type="active site" description="Charge relay system" evidence="5">
    <location>
        <position position="190"/>
    </location>
</feature>
<dbReference type="InterPro" id="IPR052096">
    <property type="entry name" value="Endocannabinoid_amidase"/>
</dbReference>
<dbReference type="GO" id="GO:0004040">
    <property type="term" value="F:amidase activity"/>
    <property type="evidence" value="ECO:0007669"/>
    <property type="project" value="UniProtKB-EC"/>
</dbReference>
<comment type="catalytic activity">
    <reaction evidence="1">
        <text>a monocarboxylic acid amide + H2O = a monocarboxylate + NH4(+)</text>
        <dbReference type="Rhea" id="RHEA:12020"/>
        <dbReference type="ChEBI" id="CHEBI:15377"/>
        <dbReference type="ChEBI" id="CHEBI:28938"/>
        <dbReference type="ChEBI" id="CHEBI:35757"/>
        <dbReference type="ChEBI" id="CHEBI:83628"/>
        <dbReference type="EC" id="3.5.1.4"/>
    </reaction>
</comment>
<dbReference type="InterPro" id="IPR020556">
    <property type="entry name" value="Amidase_CS"/>
</dbReference>
<dbReference type="Proteomes" id="UP000219338">
    <property type="component" value="Unassembled WGS sequence"/>
</dbReference>
<protein>
    <recommendedName>
        <fullName evidence="3">amidase</fullName>
        <ecNumber evidence="3">3.5.1.4</ecNumber>
    </recommendedName>
</protein>
<gene>
    <name evidence="8" type="ORF">ARMOST_17218</name>
</gene>
<name>A0A284RYI3_ARMOS</name>
<dbReference type="Gene3D" id="3.90.1300.10">
    <property type="entry name" value="Amidase signature (AS) domain"/>
    <property type="match status" value="1"/>
</dbReference>
<dbReference type="InterPro" id="IPR023631">
    <property type="entry name" value="Amidase_dom"/>
</dbReference>
<evidence type="ECO:0000313" key="8">
    <source>
        <dbReference type="EMBL" id="SJL13770.1"/>
    </source>
</evidence>
<organism evidence="8 9">
    <name type="scientific">Armillaria ostoyae</name>
    <name type="common">Armillaria root rot fungus</name>
    <dbReference type="NCBI Taxonomy" id="47428"/>
    <lineage>
        <taxon>Eukaryota</taxon>
        <taxon>Fungi</taxon>
        <taxon>Dikarya</taxon>
        <taxon>Basidiomycota</taxon>
        <taxon>Agaricomycotina</taxon>
        <taxon>Agaricomycetes</taxon>
        <taxon>Agaricomycetidae</taxon>
        <taxon>Agaricales</taxon>
        <taxon>Marasmiineae</taxon>
        <taxon>Physalacriaceae</taxon>
        <taxon>Armillaria</taxon>
    </lineage>
</organism>
<comment type="similarity">
    <text evidence="2">Belongs to the amidase family.</text>
</comment>
<evidence type="ECO:0000256" key="5">
    <source>
        <dbReference type="PIRSR" id="PIRSR001221-1"/>
    </source>
</evidence>
<dbReference type="Pfam" id="PF01425">
    <property type="entry name" value="Amidase"/>
    <property type="match status" value="1"/>
</dbReference>
<evidence type="ECO:0000313" key="9">
    <source>
        <dbReference type="Proteomes" id="UP000219338"/>
    </source>
</evidence>
<evidence type="ECO:0000256" key="2">
    <source>
        <dbReference type="ARBA" id="ARBA00009199"/>
    </source>
</evidence>
<feature type="binding site" evidence="6">
    <location>
        <position position="164"/>
    </location>
    <ligand>
        <name>substrate</name>
    </ligand>
</feature>
<dbReference type="OMA" id="NAGHECI"/>
<accession>A0A284RYI3</accession>
<evidence type="ECO:0000256" key="6">
    <source>
        <dbReference type="PIRSR" id="PIRSR001221-2"/>
    </source>
</evidence>
<dbReference type="PANTHER" id="PTHR45847">
    <property type="entry name" value="FATTY ACID AMIDE HYDROLASE"/>
    <property type="match status" value="1"/>
</dbReference>
<dbReference type="PANTHER" id="PTHR45847:SF6">
    <property type="entry name" value="FATTY ACID AMIDE HYDROLASE"/>
    <property type="match status" value="1"/>
</dbReference>
<dbReference type="GO" id="GO:0017064">
    <property type="term" value="F:fatty acid amide hydrolase activity"/>
    <property type="evidence" value="ECO:0007669"/>
    <property type="project" value="TreeGrafter"/>
</dbReference>
<dbReference type="AlphaFoldDB" id="A0A284RYI3"/>
<feature type="active site" description="Acyl-ester intermediate" evidence="5">
    <location>
        <position position="214"/>
    </location>
</feature>
<evidence type="ECO:0000256" key="1">
    <source>
        <dbReference type="ARBA" id="ARBA00001311"/>
    </source>
</evidence>